<reference evidence="1 2" key="1">
    <citation type="journal article" date="2019" name="Sci. Rep.">
        <title>Orb-weaving spider Araneus ventricosus genome elucidates the spidroin gene catalogue.</title>
        <authorList>
            <person name="Kono N."/>
            <person name="Nakamura H."/>
            <person name="Ohtoshi R."/>
            <person name="Moran D.A.P."/>
            <person name="Shinohara A."/>
            <person name="Yoshida Y."/>
            <person name="Fujiwara M."/>
            <person name="Mori M."/>
            <person name="Tomita M."/>
            <person name="Arakawa K."/>
        </authorList>
    </citation>
    <scope>NUCLEOTIDE SEQUENCE [LARGE SCALE GENOMIC DNA]</scope>
</reference>
<evidence type="ECO:0000313" key="1">
    <source>
        <dbReference type="EMBL" id="GBM77172.1"/>
    </source>
</evidence>
<dbReference type="AlphaFoldDB" id="A0A4Y2IIV4"/>
<accession>A0A4Y2IIV4</accession>
<comment type="caution">
    <text evidence="1">The sequence shown here is derived from an EMBL/GenBank/DDBJ whole genome shotgun (WGS) entry which is preliminary data.</text>
</comment>
<organism evidence="1 2">
    <name type="scientific">Araneus ventricosus</name>
    <name type="common">Orbweaver spider</name>
    <name type="synonym">Epeira ventricosa</name>
    <dbReference type="NCBI Taxonomy" id="182803"/>
    <lineage>
        <taxon>Eukaryota</taxon>
        <taxon>Metazoa</taxon>
        <taxon>Ecdysozoa</taxon>
        <taxon>Arthropoda</taxon>
        <taxon>Chelicerata</taxon>
        <taxon>Arachnida</taxon>
        <taxon>Araneae</taxon>
        <taxon>Araneomorphae</taxon>
        <taxon>Entelegynae</taxon>
        <taxon>Araneoidea</taxon>
        <taxon>Araneidae</taxon>
        <taxon>Araneus</taxon>
    </lineage>
</organism>
<name>A0A4Y2IIV4_ARAVE</name>
<keyword evidence="2" id="KW-1185">Reference proteome</keyword>
<sequence>MIILLISVDNGLILDIFPYRQLRQKAFPEASSKPTLISLLPQTANYQWTLYSTSANIYLNSVPLNRGSIYASSTSQVYSFYAGKRFRVIKANDGTHLMPNRKADWLE</sequence>
<proteinExistence type="predicted"/>
<dbReference type="Proteomes" id="UP000499080">
    <property type="component" value="Unassembled WGS sequence"/>
</dbReference>
<gene>
    <name evidence="1" type="ORF">AVEN_136168_1</name>
</gene>
<dbReference type="EMBL" id="BGPR01002671">
    <property type="protein sequence ID" value="GBM77172.1"/>
    <property type="molecule type" value="Genomic_DNA"/>
</dbReference>
<evidence type="ECO:0000313" key="2">
    <source>
        <dbReference type="Proteomes" id="UP000499080"/>
    </source>
</evidence>
<protein>
    <submittedName>
        <fullName evidence="1">Uncharacterized protein</fullName>
    </submittedName>
</protein>